<name>A0A0F9W9R2_9ZZZZ</name>
<evidence type="ECO:0000313" key="2">
    <source>
        <dbReference type="EMBL" id="KKN74828.1"/>
    </source>
</evidence>
<dbReference type="Pfam" id="PF11790">
    <property type="entry name" value="Glyco_hydro_cc"/>
    <property type="match status" value="1"/>
</dbReference>
<dbReference type="InterPro" id="IPR017853">
    <property type="entry name" value="GH"/>
</dbReference>
<feature type="domain" description="Asl1-like glycosyl hydrolase catalytic" evidence="1">
    <location>
        <begin position="34"/>
        <end position="239"/>
    </location>
</feature>
<reference evidence="2" key="1">
    <citation type="journal article" date="2015" name="Nature">
        <title>Complex archaea that bridge the gap between prokaryotes and eukaryotes.</title>
        <authorList>
            <person name="Spang A."/>
            <person name="Saw J.H."/>
            <person name="Jorgensen S.L."/>
            <person name="Zaremba-Niedzwiedzka K."/>
            <person name="Martijn J."/>
            <person name="Lind A.E."/>
            <person name="van Eijk R."/>
            <person name="Schleper C."/>
            <person name="Guy L."/>
            <person name="Ettema T.J."/>
        </authorList>
    </citation>
    <scope>NUCLEOTIDE SEQUENCE</scope>
</reference>
<dbReference type="AlphaFoldDB" id="A0A0F9W9R2"/>
<organism evidence="2">
    <name type="scientific">marine sediment metagenome</name>
    <dbReference type="NCBI Taxonomy" id="412755"/>
    <lineage>
        <taxon>unclassified sequences</taxon>
        <taxon>metagenomes</taxon>
        <taxon>ecological metagenomes</taxon>
    </lineage>
</organism>
<dbReference type="PANTHER" id="PTHR34154">
    <property type="entry name" value="ALKALI-SENSITIVE LINKAGE PROTEIN 1"/>
    <property type="match status" value="1"/>
</dbReference>
<dbReference type="EMBL" id="LAZR01000320">
    <property type="protein sequence ID" value="KKN74828.1"/>
    <property type="molecule type" value="Genomic_DNA"/>
</dbReference>
<dbReference type="GO" id="GO:0071966">
    <property type="term" value="P:fungal-type cell wall polysaccharide metabolic process"/>
    <property type="evidence" value="ECO:0007669"/>
    <property type="project" value="TreeGrafter"/>
</dbReference>
<dbReference type="InterPro" id="IPR053183">
    <property type="entry name" value="ASL1"/>
</dbReference>
<dbReference type="InterPro" id="IPR024655">
    <property type="entry name" value="Asl1_glyco_hydro_catalytic"/>
</dbReference>
<dbReference type="PANTHER" id="PTHR34154:SF3">
    <property type="entry name" value="ALKALI-SENSITIVE LINKAGE PROTEIN 1"/>
    <property type="match status" value="1"/>
</dbReference>
<gene>
    <name evidence="2" type="ORF">LCGC14_0387210</name>
</gene>
<sequence>MRTDLPSGLAVGIPWQRAVNDPSWYVHALTMLEPNWFYNWKYDLCGQFDNFVPMIWRMNLEWLARALPTIKQYSTHLWLLGNEPERAEQSDTPPEVFAETVRELKRQTGSWVVPIAIPGVLHDYMSGGKNWTQAYLDAGGPLPDYWHIHLYEPNAMMIHSRIGSWKKKFGDGIPIIVSEVASWRRDDNRPQEVMSAIRQALAKGDIHAAAWFSAYYETDMAFSSLLTAAGKLTELGEAFVAEQHLLNLPLVTA</sequence>
<proteinExistence type="predicted"/>
<dbReference type="SUPFAM" id="SSF51445">
    <property type="entry name" value="(Trans)glycosidases"/>
    <property type="match status" value="1"/>
</dbReference>
<protein>
    <recommendedName>
        <fullName evidence="1">Asl1-like glycosyl hydrolase catalytic domain-containing protein</fullName>
    </recommendedName>
</protein>
<accession>A0A0F9W9R2</accession>
<dbReference type="Gene3D" id="3.20.20.80">
    <property type="entry name" value="Glycosidases"/>
    <property type="match status" value="1"/>
</dbReference>
<dbReference type="GO" id="GO:0009277">
    <property type="term" value="C:fungal-type cell wall"/>
    <property type="evidence" value="ECO:0007669"/>
    <property type="project" value="TreeGrafter"/>
</dbReference>
<evidence type="ECO:0000259" key="1">
    <source>
        <dbReference type="Pfam" id="PF11790"/>
    </source>
</evidence>
<comment type="caution">
    <text evidence="2">The sequence shown here is derived from an EMBL/GenBank/DDBJ whole genome shotgun (WGS) entry which is preliminary data.</text>
</comment>